<feature type="transmembrane region" description="Helical" evidence="1">
    <location>
        <begin position="141"/>
        <end position="161"/>
    </location>
</feature>
<evidence type="ECO:0000313" key="2">
    <source>
        <dbReference type="EMBL" id="CAJ0599387.1"/>
    </source>
</evidence>
<feature type="transmembrane region" description="Helical" evidence="1">
    <location>
        <begin position="181"/>
        <end position="202"/>
    </location>
</feature>
<accession>A0AA36GW34</accession>
<name>A0AA36GW34_CYLNA</name>
<evidence type="ECO:0000256" key="1">
    <source>
        <dbReference type="SAM" id="Phobius"/>
    </source>
</evidence>
<keyword evidence="1" id="KW-0472">Membrane</keyword>
<keyword evidence="1" id="KW-1133">Transmembrane helix</keyword>
<reference evidence="2" key="1">
    <citation type="submission" date="2023-07" db="EMBL/GenBank/DDBJ databases">
        <authorList>
            <consortium name="CYATHOMIX"/>
        </authorList>
    </citation>
    <scope>NUCLEOTIDE SEQUENCE</scope>
    <source>
        <strain evidence="2">N/A</strain>
    </source>
</reference>
<feature type="transmembrane region" description="Helical" evidence="1">
    <location>
        <begin position="12"/>
        <end position="31"/>
    </location>
</feature>
<dbReference type="EMBL" id="CATQJL010000223">
    <property type="protein sequence ID" value="CAJ0599387.1"/>
    <property type="molecule type" value="Genomic_DNA"/>
</dbReference>
<sequence>MVNFTWANCAFVLLTSITLPLYLLILTVIWWRPKLSLFHILMLSQMISRIPPVGFVMIHWFSPLLVTIPLLTSFNTTYTPEIKIKLPDNLMAVVNILSIISVMISFIICVFCYVPVLLFMLRNRKSVNRTRQNDVRLSIQVAGLLIAFLLVFIYNVGNYVMLYLIGVNQIVVLDVLQWWNMIYPLMNAFLCCVLPWTSLLLNHDIQIRLKAMGHCRKAEVINSSLFVSRASAEISQRFLR</sequence>
<keyword evidence="1" id="KW-0812">Transmembrane</keyword>
<protein>
    <submittedName>
        <fullName evidence="2">Uncharacterized protein</fullName>
    </submittedName>
</protein>
<dbReference type="InterPro" id="IPR019426">
    <property type="entry name" value="7TM_GPCR_serpentine_rcpt_Srv"/>
</dbReference>
<feature type="transmembrane region" description="Helical" evidence="1">
    <location>
        <begin position="52"/>
        <end position="72"/>
    </location>
</feature>
<keyword evidence="3" id="KW-1185">Reference proteome</keyword>
<dbReference type="AlphaFoldDB" id="A0AA36GW34"/>
<feature type="transmembrane region" description="Helical" evidence="1">
    <location>
        <begin position="92"/>
        <end position="121"/>
    </location>
</feature>
<dbReference type="Proteomes" id="UP001176961">
    <property type="component" value="Unassembled WGS sequence"/>
</dbReference>
<dbReference type="Pfam" id="PF10323">
    <property type="entry name" value="7TM_GPCR_Srv"/>
    <property type="match status" value="1"/>
</dbReference>
<comment type="caution">
    <text evidence="2">The sequence shown here is derived from an EMBL/GenBank/DDBJ whole genome shotgun (WGS) entry which is preliminary data.</text>
</comment>
<dbReference type="SUPFAM" id="SSF81321">
    <property type="entry name" value="Family A G protein-coupled receptor-like"/>
    <property type="match status" value="1"/>
</dbReference>
<gene>
    <name evidence="2" type="ORF">CYNAS_LOCUS11370</name>
</gene>
<evidence type="ECO:0000313" key="3">
    <source>
        <dbReference type="Proteomes" id="UP001176961"/>
    </source>
</evidence>
<proteinExistence type="predicted"/>
<organism evidence="2 3">
    <name type="scientific">Cylicocyclus nassatus</name>
    <name type="common">Nematode worm</name>
    <dbReference type="NCBI Taxonomy" id="53992"/>
    <lineage>
        <taxon>Eukaryota</taxon>
        <taxon>Metazoa</taxon>
        <taxon>Ecdysozoa</taxon>
        <taxon>Nematoda</taxon>
        <taxon>Chromadorea</taxon>
        <taxon>Rhabditida</taxon>
        <taxon>Rhabditina</taxon>
        <taxon>Rhabditomorpha</taxon>
        <taxon>Strongyloidea</taxon>
        <taxon>Strongylidae</taxon>
        <taxon>Cylicocyclus</taxon>
    </lineage>
</organism>